<dbReference type="EMBL" id="KB456263">
    <property type="protein sequence ID" value="EMF13932.1"/>
    <property type="molecule type" value="Genomic_DNA"/>
</dbReference>
<feature type="region of interest" description="Disordered" evidence="9">
    <location>
        <begin position="1"/>
        <end position="22"/>
    </location>
</feature>
<accession>M3B2F2</accession>
<comment type="subcellular location">
    <subcellularLocation>
        <location evidence="1">Membrane</location>
        <topology evidence="1">Multi-pass membrane protein</topology>
    </subcellularLocation>
</comment>
<feature type="transmembrane region" description="Helical" evidence="10">
    <location>
        <begin position="304"/>
        <end position="325"/>
    </location>
</feature>
<evidence type="ECO:0000313" key="11">
    <source>
        <dbReference type="EMBL" id="EMF13932.1"/>
    </source>
</evidence>
<feature type="transmembrane region" description="Helical" evidence="10">
    <location>
        <begin position="174"/>
        <end position="195"/>
    </location>
</feature>
<dbReference type="GO" id="GO:0035673">
    <property type="term" value="F:oligopeptide transmembrane transporter activity"/>
    <property type="evidence" value="ECO:0007669"/>
    <property type="project" value="InterPro"/>
</dbReference>
<evidence type="ECO:0000256" key="5">
    <source>
        <dbReference type="ARBA" id="ARBA00022856"/>
    </source>
</evidence>
<dbReference type="InterPro" id="IPR004648">
    <property type="entry name" value="Oligpept_transpt"/>
</dbReference>
<feature type="transmembrane region" description="Helical" evidence="10">
    <location>
        <begin position="465"/>
        <end position="488"/>
    </location>
</feature>
<dbReference type="NCBIfam" id="TIGR00728">
    <property type="entry name" value="OPT_sfam"/>
    <property type="match status" value="1"/>
</dbReference>
<dbReference type="GO" id="GO:0015031">
    <property type="term" value="P:protein transport"/>
    <property type="evidence" value="ECO:0007669"/>
    <property type="project" value="UniProtKB-KW"/>
</dbReference>
<evidence type="ECO:0000313" key="12">
    <source>
        <dbReference type="Proteomes" id="UP000016931"/>
    </source>
</evidence>
<evidence type="ECO:0000256" key="1">
    <source>
        <dbReference type="ARBA" id="ARBA00004141"/>
    </source>
</evidence>
<keyword evidence="6" id="KW-0653">Protein transport</keyword>
<evidence type="ECO:0000256" key="4">
    <source>
        <dbReference type="ARBA" id="ARBA00022692"/>
    </source>
</evidence>
<dbReference type="InterPro" id="IPR004813">
    <property type="entry name" value="OPT"/>
</dbReference>
<feature type="compositionally biased region" description="Basic and acidic residues" evidence="9">
    <location>
        <begin position="1"/>
        <end position="16"/>
    </location>
</feature>
<feature type="transmembrane region" description="Helical" evidence="10">
    <location>
        <begin position="439"/>
        <end position="458"/>
    </location>
</feature>
<feature type="transmembrane region" description="Helical" evidence="10">
    <location>
        <begin position="620"/>
        <end position="638"/>
    </location>
</feature>
<dbReference type="HOGENOM" id="CLU_004965_1_1_1"/>
<evidence type="ECO:0000256" key="10">
    <source>
        <dbReference type="SAM" id="Phobius"/>
    </source>
</evidence>
<evidence type="ECO:0000256" key="6">
    <source>
        <dbReference type="ARBA" id="ARBA00022927"/>
    </source>
</evidence>
<feature type="transmembrane region" description="Helical" evidence="10">
    <location>
        <begin position="380"/>
        <end position="400"/>
    </location>
</feature>
<dbReference type="eggNOG" id="KOG2262">
    <property type="taxonomic scope" value="Eukaryota"/>
</dbReference>
<keyword evidence="3" id="KW-0813">Transport</keyword>
<dbReference type="Proteomes" id="UP000016931">
    <property type="component" value="Unassembled WGS sequence"/>
</dbReference>
<evidence type="ECO:0000256" key="9">
    <source>
        <dbReference type="SAM" id="MobiDB-lite"/>
    </source>
</evidence>
<dbReference type="GeneID" id="27906850"/>
<sequence length="757" mass="85816">MSTQFNEKKQHGHIDQEELQDSGVESTPIYVPDDHDEVIDPRLKDYPVPMVARTVHLHNDPTQPILTFRFWVLSTVWVSFGCALSTLYYFKPYQQTVSSYVIQLLAWLSGDLMSKYLPKRYFSFFGYRWSMNPGPWNAKEHALVVVAYWGSCHTAYGLGPLSALEMYYDHRIGTIWSILFLVSSQLIGYGFAGIFRDLLVRPPKLYYPGVLPSVALFNAMHRNPSVTRNSLILFGYCTLAAFCWQWFPQMIFPLLTSLPLLCWAGHGNPVAYVLGSGNYGYGILDFTLDWNYINGTLRSMYTPFWASMNQFAGIFFAVWIFYPILYYTNVLGAKNFEAMSSATFDAEGNEYNVSRVLTSDLLLNQTAMDAYSKPHWSISYVFYFFWGFACLTGACVYAALWHGKESWASLCNVFRHGARDEYDDPYLKLMSQHRRVPHWWYMTLLGACIGLSLGAIYGGGFHLPWWGFLTMVLIAFGFMFPGGIVLGISDQMLPLNILSELVAGAMFKGDPIAVLTALTYGGQIFLQSLNLVIDYKFGFYMRIPETEMFIGQVWGTLLGPFVNLAVMRGVISAVGIPTLTGAIESVNWEAAQSRNFYSTSVLWGIIGPANFFAKDSIYAWVYWGFLVGPAAVLAVYIVQRLKPQWDLAHVCNPVLMFYGIGLFPIYPTTSILTSFIFALIFMGYIYHYHPAFWRKYHYLTAVGLDCGSQLMSTIMALGISLPHVTFPKWWGNNPTFPDRCFPPNSKLPMPMQKSASS</sequence>
<reference evidence="11 12" key="1">
    <citation type="journal article" date="2012" name="PLoS Pathog.">
        <title>Diverse lifestyles and strategies of plant pathogenesis encoded in the genomes of eighteen Dothideomycetes fungi.</title>
        <authorList>
            <person name="Ohm R.A."/>
            <person name="Feau N."/>
            <person name="Henrissat B."/>
            <person name="Schoch C.L."/>
            <person name="Horwitz B.A."/>
            <person name="Barry K.W."/>
            <person name="Condon B.J."/>
            <person name="Copeland A.C."/>
            <person name="Dhillon B."/>
            <person name="Glaser F."/>
            <person name="Hesse C.N."/>
            <person name="Kosti I."/>
            <person name="LaButti K."/>
            <person name="Lindquist E.A."/>
            <person name="Lucas S."/>
            <person name="Salamov A.A."/>
            <person name="Bradshaw R.E."/>
            <person name="Ciuffetti L."/>
            <person name="Hamelin R.C."/>
            <person name="Kema G.H.J."/>
            <person name="Lawrence C."/>
            <person name="Scott J.A."/>
            <person name="Spatafora J.W."/>
            <person name="Turgeon B.G."/>
            <person name="de Wit P.J.G.M."/>
            <person name="Zhong S."/>
            <person name="Goodwin S.B."/>
            <person name="Grigoriev I.V."/>
        </authorList>
    </citation>
    <scope>NUCLEOTIDE SEQUENCE [LARGE SCALE GENOMIC DNA]</scope>
    <source>
        <strain evidence="11 12">SO2202</strain>
    </source>
</reference>
<name>M3B2F2_SPHMS</name>
<proteinExistence type="inferred from homology"/>
<evidence type="ECO:0000256" key="2">
    <source>
        <dbReference type="ARBA" id="ARBA00008807"/>
    </source>
</evidence>
<comment type="similarity">
    <text evidence="2">Belongs to the oligopeptide OPT transporter family.</text>
</comment>
<keyword evidence="5" id="KW-0571">Peptide transport</keyword>
<feature type="transmembrane region" description="Helical" evidence="10">
    <location>
        <begin position="596"/>
        <end position="613"/>
    </location>
</feature>
<feature type="transmembrane region" description="Helical" evidence="10">
    <location>
        <begin position="230"/>
        <end position="247"/>
    </location>
</feature>
<dbReference type="Pfam" id="PF03169">
    <property type="entry name" value="OPT"/>
    <property type="match status" value="1"/>
</dbReference>
<feature type="transmembrane region" description="Helical" evidence="10">
    <location>
        <begin position="658"/>
        <end position="686"/>
    </location>
</feature>
<feature type="transmembrane region" description="Helical" evidence="10">
    <location>
        <begin position="553"/>
        <end position="576"/>
    </location>
</feature>
<evidence type="ECO:0000256" key="8">
    <source>
        <dbReference type="ARBA" id="ARBA00023136"/>
    </source>
</evidence>
<dbReference type="PANTHER" id="PTHR22601">
    <property type="entry name" value="ISP4 LIKE PROTEIN"/>
    <property type="match status" value="1"/>
</dbReference>
<keyword evidence="7 10" id="KW-1133">Transmembrane helix</keyword>
<dbReference type="OrthoDB" id="9986677at2759"/>
<protein>
    <submittedName>
        <fullName evidence="11">OPT superfamily oligopeptide transporter</fullName>
    </submittedName>
</protein>
<evidence type="ECO:0000256" key="7">
    <source>
        <dbReference type="ARBA" id="ARBA00022989"/>
    </source>
</evidence>
<gene>
    <name evidence="11" type="ORF">SEPMUDRAFT_65322</name>
</gene>
<dbReference type="GO" id="GO:0016020">
    <property type="term" value="C:membrane"/>
    <property type="evidence" value="ECO:0007669"/>
    <property type="project" value="UniProtKB-SubCell"/>
</dbReference>
<dbReference type="RefSeq" id="XP_016762053.1">
    <property type="nucleotide sequence ID" value="XM_016909713.1"/>
</dbReference>
<keyword evidence="4 10" id="KW-0812">Transmembrane</keyword>
<organism evidence="11 12">
    <name type="scientific">Sphaerulina musiva (strain SO2202)</name>
    <name type="common">Poplar stem canker fungus</name>
    <name type="synonym">Septoria musiva</name>
    <dbReference type="NCBI Taxonomy" id="692275"/>
    <lineage>
        <taxon>Eukaryota</taxon>
        <taxon>Fungi</taxon>
        <taxon>Dikarya</taxon>
        <taxon>Ascomycota</taxon>
        <taxon>Pezizomycotina</taxon>
        <taxon>Dothideomycetes</taxon>
        <taxon>Dothideomycetidae</taxon>
        <taxon>Mycosphaerellales</taxon>
        <taxon>Mycosphaerellaceae</taxon>
        <taxon>Sphaerulina</taxon>
    </lineage>
</organism>
<keyword evidence="8 10" id="KW-0472">Membrane</keyword>
<keyword evidence="12" id="KW-1185">Reference proteome</keyword>
<evidence type="ECO:0000256" key="3">
    <source>
        <dbReference type="ARBA" id="ARBA00022448"/>
    </source>
</evidence>
<feature type="transmembrane region" description="Helical" evidence="10">
    <location>
        <begin position="512"/>
        <end position="533"/>
    </location>
</feature>
<dbReference type="AlphaFoldDB" id="M3B2F2"/>
<feature type="transmembrane region" description="Helical" evidence="10">
    <location>
        <begin position="70"/>
        <end position="90"/>
    </location>
</feature>